<name>A0ABN8SW42_9CNID</name>
<evidence type="ECO:0000256" key="1">
    <source>
        <dbReference type="SAM" id="MobiDB-lite"/>
    </source>
</evidence>
<keyword evidence="2" id="KW-0812">Transmembrane</keyword>
<proteinExistence type="predicted"/>
<evidence type="ECO:0000256" key="2">
    <source>
        <dbReference type="SAM" id="Phobius"/>
    </source>
</evidence>
<feature type="region of interest" description="Disordered" evidence="1">
    <location>
        <begin position="64"/>
        <end position="90"/>
    </location>
</feature>
<organism evidence="3 4">
    <name type="scientific">Porites evermanni</name>
    <dbReference type="NCBI Taxonomy" id="104178"/>
    <lineage>
        <taxon>Eukaryota</taxon>
        <taxon>Metazoa</taxon>
        <taxon>Cnidaria</taxon>
        <taxon>Anthozoa</taxon>
        <taxon>Hexacorallia</taxon>
        <taxon>Scleractinia</taxon>
        <taxon>Fungiina</taxon>
        <taxon>Poritidae</taxon>
        <taxon>Porites</taxon>
    </lineage>
</organism>
<keyword evidence="4" id="KW-1185">Reference proteome</keyword>
<feature type="transmembrane region" description="Helical" evidence="2">
    <location>
        <begin position="12"/>
        <end position="35"/>
    </location>
</feature>
<reference evidence="3 4" key="1">
    <citation type="submission" date="2022-05" db="EMBL/GenBank/DDBJ databases">
        <authorList>
            <consortium name="Genoscope - CEA"/>
            <person name="William W."/>
        </authorList>
    </citation>
    <scope>NUCLEOTIDE SEQUENCE [LARGE SCALE GENOMIC DNA]</scope>
</reference>
<gene>
    <name evidence="3" type="ORF">PEVE_00031040</name>
</gene>
<comment type="caution">
    <text evidence="3">The sequence shown here is derived from an EMBL/GenBank/DDBJ whole genome shotgun (WGS) entry which is preliminary data.</text>
</comment>
<accession>A0ABN8SW42</accession>
<dbReference type="Proteomes" id="UP001159427">
    <property type="component" value="Unassembled WGS sequence"/>
</dbReference>
<protein>
    <submittedName>
        <fullName evidence="3">Uncharacterized protein</fullName>
    </submittedName>
</protein>
<keyword evidence="2" id="KW-0472">Membrane</keyword>
<dbReference type="EMBL" id="CALNXI010004410">
    <property type="protein sequence ID" value="CAH3195753.1"/>
    <property type="molecule type" value="Genomic_DNA"/>
</dbReference>
<evidence type="ECO:0000313" key="4">
    <source>
        <dbReference type="Proteomes" id="UP001159427"/>
    </source>
</evidence>
<sequence>MEKKQNQEIGPRLLPLSFCFLMLALSGILFGIYTFRQISWLKTQIHLQQKVIGTLQSGNGAQRVQEASSNPGSETARVRRNAPEVCSCHG</sequence>
<evidence type="ECO:0000313" key="3">
    <source>
        <dbReference type="EMBL" id="CAH3195753.1"/>
    </source>
</evidence>
<feature type="compositionally biased region" description="Polar residues" evidence="1">
    <location>
        <begin position="64"/>
        <end position="73"/>
    </location>
</feature>
<keyword evidence="2" id="KW-1133">Transmembrane helix</keyword>